<reference evidence="3 4" key="1">
    <citation type="journal article" date="2012" name="J. Bacteriol.">
        <title>Genome Sequence of "Candidatus Nitrosoarchaeum limnia" BG20, a Low-Salinity Ammonia-Oxidizing Archaeon from the San Francisco Bay Estuary.</title>
        <authorList>
            <person name="Mosier A.C."/>
            <person name="Allen E.E."/>
            <person name="Kim M."/>
            <person name="Ferriera S."/>
            <person name="Francis C.A."/>
        </authorList>
    </citation>
    <scope>NUCLEOTIDE SEQUENCE [LARGE SCALE GENOMIC DNA]</scope>
    <source>
        <strain evidence="3 4">BG20</strain>
    </source>
</reference>
<dbReference type="Proteomes" id="UP000014065">
    <property type="component" value="Unassembled WGS sequence"/>
</dbReference>
<dbReference type="SUPFAM" id="SSF53271">
    <property type="entry name" value="PRTase-like"/>
    <property type="match status" value="1"/>
</dbReference>
<dbReference type="Gene3D" id="3.40.50.2020">
    <property type="match status" value="2"/>
</dbReference>
<dbReference type="PANTHER" id="PTHR43363">
    <property type="entry name" value="HYPOXANTHINE PHOSPHORIBOSYLTRANSFERASE"/>
    <property type="match status" value="1"/>
</dbReference>
<dbReference type="InterPro" id="IPR000836">
    <property type="entry name" value="PRTase_dom"/>
</dbReference>
<dbReference type="PANTHER" id="PTHR43363:SF2">
    <property type="entry name" value="PHOSPHORIBOSYLTRANSFERASE"/>
    <property type="match status" value="1"/>
</dbReference>
<accession>S2EI35</accession>
<dbReference type="InterPro" id="IPR029057">
    <property type="entry name" value="PRTase-like"/>
</dbReference>
<keyword evidence="2" id="KW-0808">Transferase</keyword>
<dbReference type="PATRIC" id="fig|859192.6.peg.2247"/>
<dbReference type="GO" id="GO:0016757">
    <property type="term" value="F:glycosyltransferase activity"/>
    <property type="evidence" value="ECO:0007669"/>
    <property type="project" value="UniProtKB-KW"/>
</dbReference>
<evidence type="ECO:0000313" key="4">
    <source>
        <dbReference type="Proteomes" id="UP000014065"/>
    </source>
</evidence>
<organism evidence="3 4">
    <name type="scientific">Candidatus Nitrosarchaeum limnium BG20</name>
    <dbReference type="NCBI Taxonomy" id="859192"/>
    <lineage>
        <taxon>Archaea</taxon>
        <taxon>Nitrososphaerota</taxon>
        <taxon>Nitrososphaeria</taxon>
        <taxon>Nitrosopumilales</taxon>
        <taxon>Nitrosopumilaceae</taxon>
        <taxon>Nitrosarchaeum</taxon>
    </lineage>
</organism>
<evidence type="ECO:0000256" key="2">
    <source>
        <dbReference type="ARBA" id="ARBA00022679"/>
    </source>
</evidence>
<comment type="caution">
    <text evidence="3">The sequence shown here is derived from an EMBL/GenBank/DDBJ whole genome shotgun (WGS) entry which is preliminary data.</text>
</comment>
<protein>
    <recommendedName>
        <fullName evidence="5">Phosphoribosyl transferase domain protein</fullName>
    </recommendedName>
</protein>
<keyword evidence="1" id="KW-0328">Glycosyltransferase</keyword>
<proteinExistence type="predicted"/>
<evidence type="ECO:0000256" key="1">
    <source>
        <dbReference type="ARBA" id="ARBA00022676"/>
    </source>
</evidence>
<gene>
    <name evidence="3" type="ORF">BG20_I1711</name>
</gene>
<keyword evidence="4" id="KW-1185">Reference proteome</keyword>
<dbReference type="CDD" id="cd06223">
    <property type="entry name" value="PRTases_typeI"/>
    <property type="match status" value="1"/>
</dbReference>
<name>S2EI35_9ARCH</name>
<evidence type="ECO:0000313" key="3">
    <source>
        <dbReference type="EMBL" id="EPA04422.1"/>
    </source>
</evidence>
<dbReference type="EMBL" id="AHJG01000301">
    <property type="protein sequence ID" value="EPA04422.1"/>
    <property type="molecule type" value="Genomic_DNA"/>
</dbReference>
<sequence length="144" mass="16608">MSVINMNSYQNISWKEIEKIIEELSKKVLLLHKDFSSISTISRGGLVPARLLADHMGIDVILVDKNKIPVDSLFVDDIYDSGSTFKKILPKISNPSDFVYATLFARRGKKYPKQLIYSKKTHGNEYIVFPWDKLEYKRLQELAL</sequence>
<evidence type="ECO:0008006" key="5">
    <source>
        <dbReference type="Google" id="ProtNLM"/>
    </source>
</evidence>
<dbReference type="AlphaFoldDB" id="S2EI35"/>